<dbReference type="Proteomes" id="UP000681720">
    <property type="component" value="Unassembled WGS sequence"/>
</dbReference>
<comment type="caution">
    <text evidence="3">The sequence shown here is derived from an EMBL/GenBank/DDBJ whole genome shotgun (WGS) entry which is preliminary data.</text>
</comment>
<gene>
    <name evidence="2" type="ORF">GIL414_LOCUS52012</name>
    <name evidence="3" type="ORF">GIL414_LOCUS53445</name>
</gene>
<dbReference type="EMBL" id="CAJOBJ010177091">
    <property type="protein sequence ID" value="CAF4904566.1"/>
    <property type="molecule type" value="Genomic_DNA"/>
</dbReference>
<organism evidence="3 4">
    <name type="scientific">Rotaria magnacalcarata</name>
    <dbReference type="NCBI Taxonomy" id="392030"/>
    <lineage>
        <taxon>Eukaryota</taxon>
        <taxon>Metazoa</taxon>
        <taxon>Spiralia</taxon>
        <taxon>Gnathifera</taxon>
        <taxon>Rotifera</taxon>
        <taxon>Eurotatoria</taxon>
        <taxon>Bdelloidea</taxon>
        <taxon>Philodinida</taxon>
        <taxon>Philodinidae</taxon>
        <taxon>Rotaria</taxon>
    </lineage>
</organism>
<evidence type="ECO:0000313" key="3">
    <source>
        <dbReference type="EMBL" id="CAF4933745.1"/>
    </source>
</evidence>
<evidence type="ECO:0000313" key="2">
    <source>
        <dbReference type="EMBL" id="CAF4904566.1"/>
    </source>
</evidence>
<sequence>MFSNCSPLHVDPSFFLTACIRDLCEDQSTAHRDKVKCSVITALAHVCALKGIIIDWLSNETLANTCQTINYGQCG</sequence>
<dbReference type="AlphaFoldDB" id="A0A8S3CM72"/>
<dbReference type="InterPro" id="IPR014853">
    <property type="entry name" value="VWF/SSPO/ZAN-like_Cys-rich_dom"/>
</dbReference>
<dbReference type="Pfam" id="PF08742">
    <property type="entry name" value="C8"/>
    <property type="match status" value="1"/>
</dbReference>
<dbReference type="EMBL" id="CAJOBJ010185365">
    <property type="protein sequence ID" value="CAF4933745.1"/>
    <property type="molecule type" value="Genomic_DNA"/>
</dbReference>
<proteinExistence type="predicted"/>
<name>A0A8S3CM72_9BILA</name>
<reference evidence="3" key="1">
    <citation type="submission" date="2021-02" db="EMBL/GenBank/DDBJ databases">
        <authorList>
            <person name="Nowell W R."/>
        </authorList>
    </citation>
    <scope>NUCLEOTIDE SEQUENCE</scope>
</reference>
<feature type="non-terminal residue" evidence="3">
    <location>
        <position position="75"/>
    </location>
</feature>
<protein>
    <recommendedName>
        <fullName evidence="1">VWF/SSPO/Zonadhesin-like cysteine-rich domain-containing protein</fullName>
    </recommendedName>
</protein>
<evidence type="ECO:0000313" key="4">
    <source>
        <dbReference type="Proteomes" id="UP000681720"/>
    </source>
</evidence>
<feature type="domain" description="VWF/SSPO/Zonadhesin-like cysteine-rich" evidence="1">
    <location>
        <begin position="2"/>
        <end position="60"/>
    </location>
</feature>
<evidence type="ECO:0000259" key="1">
    <source>
        <dbReference type="Pfam" id="PF08742"/>
    </source>
</evidence>
<accession>A0A8S3CM72</accession>